<evidence type="ECO:0000313" key="2">
    <source>
        <dbReference type="Proteomes" id="UP001304300"/>
    </source>
</evidence>
<dbReference type="RefSeq" id="WP_317835642.1">
    <property type="nucleotide sequence ID" value="NZ_CP136920.1"/>
</dbReference>
<proteinExistence type="predicted"/>
<keyword evidence="2" id="KW-1185">Reference proteome</keyword>
<sequence>MPDIEVIAALRAKETEQPYMGWLDALSEGTSLMKKARLEEQAFNALVAACQKPKQFSLMVEAFDEYSKEHPSRQDGFQLLAEFVDDSTYGLSEWIEALEYFYDWLAQNERETPSLLQLLEYLSCCKEAGSSAPVGFPLQGLLEEMLDRYGYDGA</sequence>
<dbReference type="EMBL" id="CP136920">
    <property type="protein sequence ID" value="WOO43104.1"/>
    <property type="molecule type" value="Genomic_DNA"/>
</dbReference>
<dbReference type="AlphaFoldDB" id="A0AAQ3LEJ3"/>
<gene>
    <name evidence="1" type="ORF">RZN69_08360</name>
</gene>
<name>A0AAQ3LEJ3_9BACT</name>
<accession>A0AAQ3LEJ3</accession>
<organism evidence="1 2">
    <name type="scientific">Rubellicoccus peritrichatus</name>
    <dbReference type="NCBI Taxonomy" id="3080537"/>
    <lineage>
        <taxon>Bacteria</taxon>
        <taxon>Pseudomonadati</taxon>
        <taxon>Verrucomicrobiota</taxon>
        <taxon>Opitutia</taxon>
        <taxon>Puniceicoccales</taxon>
        <taxon>Cerasicoccaceae</taxon>
        <taxon>Rubellicoccus</taxon>
    </lineage>
</organism>
<protein>
    <submittedName>
        <fullName evidence="1">Uncharacterized protein</fullName>
    </submittedName>
</protein>
<reference evidence="1 2" key="1">
    <citation type="submission" date="2023-10" db="EMBL/GenBank/DDBJ databases">
        <title>Rubellicoccus peritrichatus gen. nov., sp. nov., isolated from an algae of coral reef tank.</title>
        <authorList>
            <person name="Luo J."/>
        </authorList>
    </citation>
    <scope>NUCLEOTIDE SEQUENCE [LARGE SCALE GENOMIC DNA]</scope>
    <source>
        <strain evidence="1 2">CR14</strain>
    </source>
</reference>
<evidence type="ECO:0000313" key="1">
    <source>
        <dbReference type="EMBL" id="WOO43104.1"/>
    </source>
</evidence>
<dbReference type="KEGG" id="puo:RZN69_08360"/>
<dbReference type="Proteomes" id="UP001304300">
    <property type="component" value="Chromosome"/>
</dbReference>